<proteinExistence type="predicted"/>
<evidence type="ECO:0008006" key="3">
    <source>
        <dbReference type="Google" id="ProtNLM"/>
    </source>
</evidence>
<dbReference type="EMBL" id="JBHSTI010000008">
    <property type="protein sequence ID" value="MFC6238046.1"/>
    <property type="molecule type" value="Genomic_DNA"/>
</dbReference>
<comment type="caution">
    <text evidence="1">The sequence shown here is derived from an EMBL/GenBank/DDBJ whole genome shotgun (WGS) entry which is preliminary data.</text>
</comment>
<dbReference type="Proteomes" id="UP001596138">
    <property type="component" value="Unassembled WGS sequence"/>
</dbReference>
<keyword evidence="2" id="KW-1185">Reference proteome</keyword>
<name>A0ABW1T007_9ACTN</name>
<protein>
    <recommendedName>
        <fullName evidence="3">DUF4268 domain-containing protein</fullName>
    </recommendedName>
</protein>
<evidence type="ECO:0000313" key="2">
    <source>
        <dbReference type="Proteomes" id="UP001596138"/>
    </source>
</evidence>
<dbReference type="InterPro" id="IPR011856">
    <property type="entry name" value="tRNA_endonuc-like_dom_sf"/>
</dbReference>
<reference evidence="2" key="1">
    <citation type="journal article" date="2019" name="Int. J. Syst. Evol. Microbiol.">
        <title>The Global Catalogue of Microorganisms (GCM) 10K type strain sequencing project: providing services to taxonomists for standard genome sequencing and annotation.</title>
        <authorList>
            <consortium name="The Broad Institute Genomics Platform"/>
            <consortium name="The Broad Institute Genome Sequencing Center for Infectious Disease"/>
            <person name="Wu L."/>
            <person name="Ma J."/>
        </authorList>
    </citation>
    <scope>NUCLEOTIDE SEQUENCE [LARGE SCALE GENOMIC DNA]</scope>
    <source>
        <strain evidence="2">CGMCC 4.7317</strain>
    </source>
</reference>
<dbReference type="Gene3D" id="3.40.1350.10">
    <property type="match status" value="1"/>
</dbReference>
<organism evidence="1 2">
    <name type="scientific">Longivirga aurantiaca</name>
    <dbReference type="NCBI Taxonomy" id="1837743"/>
    <lineage>
        <taxon>Bacteria</taxon>
        <taxon>Bacillati</taxon>
        <taxon>Actinomycetota</taxon>
        <taxon>Actinomycetes</taxon>
        <taxon>Sporichthyales</taxon>
        <taxon>Sporichthyaceae</taxon>
        <taxon>Longivirga</taxon>
    </lineage>
</organism>
<sequence length="346" mass="37325">MGLSTPNITALVWTDAKEVLPHEAHDFTPWLAGNLDLLGDALGLDEMALVQTEWKVDSFALDILARGRDADGEVTVVIENQYGQTDHRHLGQILTYAAHAAAGGHRVLAVWITEEVRPAHLAAVEFVNRVAASDESSFGMVLMRVRFAPAPSGWHVDFQVDSEPNTFLGSSTTTGGGGSTAGARGAFLEAVVAQVDPAVASAGVKRSGGINRKQGAAIYRFPLGVELGKYATMRIVIGTDFTNTALYIQSRPTAEENRAIAVVVREHAEPWIAHYGLRVDEWFGSAETTKRERIITHFEHGYLDGQAAQIAKDAATVVSAWARLLAEHPLTNILEQAAQVTPNESV</sequence>
<dbReference type="RefSeq" id="WP_386765901.1">
    <property type="nucleotide sequence ID" value="NZ_JBHSTI010000008.1"/>
</dbReference>
<accession>A0ABW1T007</accession>
<evidence type="ECO:0000313" key="1">
    <source>
        <dbReference type="EMBL" id="MFC6238046.1"/>
    </source>
</evidence>
<gene>
    <name evidence="1" type="ORF">ACFQGU_09155</name>
</gene>